<accession>X6NE88</accession>
<reference evidence="2 3" key="1">
    <citation type="journal article" date="2013" name="Curr. Biol.">
        <title>The Genome of the Foraminiferan Reticulomyxa filosa.</title>
        <authorList>
            <person name="Glockner G."/>
            <person name="Hulsmann N."/>
            <person name="Schleicher M."/>
            <person name="Noegel A.A."/>
            <person name="Eichinger L."/>
            <person name="Gallinger C."/>
            <person name="Pawlowski J."/>
            <person name="Sierra R."/>
            <person name="Euteneuer U."/>
            <person name="Pillet L."/>
            <person name="Moustafa A."/>
            <person name="Platzer M."/>
            <person name="Groth M."/>
            <person name="Szafranski K."/>
            <person name="Schliwa M."/>
        </authorList>
    </citation>
    <scope>NUCLEOTIDE SEQUENCE [LARGE SCALE GENOMIC DNA]</scope>
</reference>
<evidence type="ECO:0000313" key="3">
    <source>
        <dbReference type="Proteomes" id="UP000023152"/>
    </source>
</evidence>
<comment type="caution">
    <text evidence="2">The sequence shown here is derived from an EMBL/GenBank/DDBJ whole genome shotgun (WGS) entry which is preliminary data.</text>
</comment>
<name>X6NE88_RETFI</name>
<sequence>KNKQQQQNKIIIIIIIIKSVIVLVSTLESELSQLKATDMVELQRWSNISNDAIALTMLTASPLNLSVDVALYTSTRHHDSDLYLRVLPSYRWLGAQALDPRLLWGTERVQFAWDIAAMDNNETKEIVYTSWTAIEESLVVAMDQLPSSTFQYRICHRVYWIEDISELYAKTLIGQACDELEWNATYNWTSASTKVEYNMSRVQVSLNGYDVSITWYDIWMTVDNASANVNVNVLDTMAYFQYWCYHDEDNGTKSLWPLSDKMSLTSQLREVLLPPDCTAIIAVTFDPFGGMHFDVDHRRDVNAPPVASLQWTNCKQVVTFIQYILAKELTAANAQNMLLWLAHTNASTCLHATDFTHILQTVSRLFLSNTNWCLLPSQMDLFPMQVVSFFFFFLFINKVSECICLKKNKTL</sequence>
<feature type="transmembrane region" description="Helical" evidence="1">
    <location>
        <begin position="10"/>
        <end position="27"/>
    </location>
</feature>
<dbReference type="EMBL" id="ASPP01009318">
    <property type="protein sequence ID" value="ETO24286.1"/>
    <property type="molecule type" value="Genomic_DNA"/>
</dbReference>
<keyword evidence="3" id="KW-1185">Reference proteome</keyword>
<organism evidence="2 3">
    <name type="scientific">Reticulomyxa filosa</name>
    <dbReference type="NCBI Taxonomy" id="46433"/>
    <lineage>
        <taxon>Eukaryota</taxon>
        <taxon>Sar</taxon>
        <taxon>Rhizaria</taxon>
        <taxon>Retaria</taxon>
        <taxon>Foraminifera</taxon>
        <taxon>Monothalamids</taxon>
        <taxon>Reticulomyxidae</taxon>
        <taxon>Reticulomyxa</taxon>
    </lineage>
</organism>
<feature type="non-terminal residue" evidence="2">
    <location>
        <position position="1"/>
    </location>
</feature>
<keyword evidence="1" id="KW-1133">Transmembrane helix</keyword>
<dbReference type="AlphaFoldDB" id="X6NE88"/>
<evidence type="ECO:0000313" key="2">
    <source>
        <dbReference type="EMBL" id="ETO24286.1"/>
    </source>
</evidence>
<keyword evidence="1" id="KW-0472">Membrane</keyword>
<keyword evidence="1" id="KW-0812">Transmembrane</keyword>
<proteinExistence type="predicted"/>
<dbReference type="Proteomes" id="UP000023152">
    <property type="component" value="Unassembled WGS sequence"/>
</dbReference>
<evidence type="ECO:0000256" key="1">
    <source>
        <dbReference type="SAM" id="Phobius"/>
    </source>
</evidence>
<gene>
    <name evidence="2" type="ORF">RFI_12871</name>
</gene>
<protein>
    <submittedName>
        <fullName evidence="2">Uncharacterized protein</fullName>
    </submittedName>
</protein>